<organism evidence="2 3">
    <name type="scientific">Pseudomonas gregormendelii</name>
    <dbReference type="NCBI Taxonomy" id="1628277"/>
    <lineage>
        <taxon>Bacteria</taxon>
        <taxon>Pseudomonadati</taxon>
        <taxon>Pseudomonadota</taxon>
        <taxon>Gammaproteobacteria</taxon>
        <taxon>Pseudomonadales</taxon>
        <taxon>Pseudomonadaceae</taxon>
        <taxon>Pseudomonas</taxon>
    </lineage>
</organism>
<reference evidence="2 3" key="1">
    <citation type="journal article" date="2021" name="Int. J. Syst. Evol. Microbiol.">
        <title>Pseudomonas piscium sp. nov., Pseudomonas pisciculturae sp. nov., Pseudomonas mucoides sp. nov. and Pseudomonas neuropathica sp. nov. isolated from rainbow trout.</title>
        <authorList>
            <person name="Duman M."/>
            <person name="Mulet M."/>
            <person name="Altun S."/>
            <person name="Saticioglu I.B."/>
            <person name="Gomila M."/>
            <person name="Lalucat J."/>
            <person name="Garcia-Valdes E."/>
        </authorList>
    </citation>
    <scope>NUCLEOTIDE SEQUENCE [LARGE SCALE GENOMIC DNA]</scope>
    <source>
        <strain evidence="2 3">LMG 28632</strain>
    </source>
</reference>
<feature type="domain" description="Replication initiation protein-like C-terminal" evidence="1">
    <location>
        <begin position="12"/>
        <end position="76"/>
    </location>
</feature>
<sequence length="177" mass="19226">GCFDSLSSHLIAFAEKQGITINQQGDWVRGQSRTLYLGSPQSPVRICLYEKGYEQGGDAPKDWTRLEVRLKPKGAHRNAVASWKPSEVFCSGWVADALAVLGWDDLEKRSVGTVWRQSDAERTRAALLAQYGPALALWAQEAGSWEDLGTLLGQAVVKARPSLGNTAKSSPPLTVSS</sequence>
<keyword evidence="2" id="KW-0396">Initiation factor</keyword>
<dbReference type="InterPro" id="IPR003491">
    <property type="entry name" value="REP-like_C"/>
</dbReference>
<evidence type="ECO:0000259" key="1">
    <source>
        <dbReference type="Pfam" id="PF02486"/>
    </source>
</evidence>
<keyword evidence="3" id="KW-1185">Reference proteome</keyword>
<gene>
    <name evidence="2" type="ORF">IMW75_26590</name>
</gene>
<name>A0ABS3ANQ6_9PSED</name>
<proteinExistence type="predicted"/>
<evidence type="ECO:0000313" key="3">
    <source>
        <dbReference type="Proteomes" id="UP000772591"/>
    </source>
</evidence>
<dbReference type="EMBL" id="JADEVO010000089">
    <property type="protein sequence ID" value="MBN3968813.1"/>
    <property type="molecule type" value="Genomic_DNA"/>
</dbReference>
<evidence type="ECO:0000313" key="2">
    <source>
        <dbReference type="EMBL" id="MBN3968813.1"/>
    </source>
</evidence>
<dbReference type="Proteomes" id="UP000772591">
    <property type="component" value="Unassembled WGS sequence"/>
</dbReference>
<protein>
    <submittedName>
        <fullName evidence="2">Replication initiation factor domain-containing protein</fullName>
    </submittedName>
</protein>
<keyword evidence="2" id="KW-0648">Protein biosynthesis</keyword>
<accession>A0ABS3ANQ6</accession>
<dbReference type="GO" id="GO:0003743">
    <property type="term" value="F:translation initiation factor activity"/>
    <property type="evidence" value="ECO:0007669"/>
    <property type="project" value="UniProtKB-KW"/>
</dbReference>
<feature type="non-terminal residue" evidence="2">
    <location>
        <position position="1"/>
    </location>
</feature>
<comment type="caution">
    <text evidence="2">The sequence shown here is derived from an EMBL/GenBank/DDBJ whole genome shotgun (WGS) entry which is preliminary data.</text>
</comment>
<dbReference type="Pfam" id="PF02486">
    <property type="entry name" value="Rep_trans"/>
    <property type="match status" value="1"/>
</dbReference>